<dbReference type="PANTHER" id="PTHR24252:SF7">
    <property type="entry name" value="HYALIN"/>
    <property type="match status" value="1"/>
</dbReference>
<sequence length="865" mass="96580">MDSGMGLQYIHYINRIALMARGKMAAVLWLYFMIPLVLSAAGHNVLRNMSAPAAVAATSATAVFNAPPVFDEQVISTSPSQEDTYEYQLPFVCSFDQQEALRQYPSNCGIIQDEFEDDWNWALRAGPTPSPGTGPQTDKSPNAQGYYIYFESSSPVQEGHYAIFATPWLSASHENVCVSFWFSMEGDIGMGLLDVLMDIPGQVEPQLLFQTDGPHGKEWLGVHEQIRIPVQHSFRIRFIATRGKSFRSDIAVDEIVVKEVKDQESCVPLARYPNTIKDSVLFCDIDTEGQCPMYHENSKKDYTWRATTMNDYRFGTGPDLGDHTKGRNGKYLVAKSDSGEPGASARVVIPLDLQQVARTNATEKNDLCVEFYYMTFGRQLGELNVNIWYRGVEHEFIKVRHATNRAWYQTGKVLLDFTEKNVSLILEAVRGGSNMSDIAVDDLHLFFCSSQDNPRYEISHAAVLTPSCRDGAIPCPEKDGCLLPEYVCDGVVHCINGSDEKFCENRCGIPMIQPNTMLTKIVHGQNVRPHSWPWQVALIDTADETQFCGGSIIHPFWILTAAHCLSEHGTRVEQQSRLNNMLIRVGDHSLLHNVEASQMDYYPSGLFIHPEFNKPFRGNDFGLIRLRQPILFRQEIQPVCLPWFSAVPVGSTCVVTGWGHTALAVSDATDENTMRSARYRRKRTLQRPPPNIFQSRNNLVRVPRVLRAQQDSVMRKFTTILSHTTDLQQLFLPIVPDEVCRNASQYTGMLSESMLCAGYLLSMVGDSCHGDSGGPLTCKRQDGSWEVHGITSFGGLRCAEEGHPGIYARVAHALDWISQTMGEDARVLKKRRADVLESGLKETAASSNHVTTMVPPSVEANVSGS</sequence>
<dbReference type="SMART" id="SM00192">
    <property type="entry name" value="LDLa"/>
    <property type="match status" value="1"/>
</dbReference>
<keyword evidence="6" id="KW-0812">Transmembrane</keyword>
<dbReference type="Gene3D" id="2.60.120.200">
    <property type="match status" value="2"/>
</dbReference>
<dbReference type="CDD" id="cd00112">
    <property type="entry name" value="LDLa"/>
    <property type="match status" value="1"/>
</dbReference>
<gene>
    <name evidence="6" type="ORF">BV898_00306</name>
</gene>
<evidence type="ECO:0000256" key="1">
    <source>
        <dbReference type="ARBA" id="ARBA00023157"/>
    </source>
</evidence>
<dbReference type="SMART" id="SM00020">
    <property type="entry name" value="Tryp_SPc"/>
    <property type="match status" value="1"/>
</dbReference>
<accession>A0A1W0XFD2</accession>
<keyword evidence="3 6" id="KW-0645">Protease</keyword>
<comment type="caution">
    <text evidence="2">Lacks conserved residue(s) required for the propagation of feature annotation.</text>
</comment>
<dbReference type="InterPro" id="IPR013320">
    <property type="entry name" value="ConA-like_dom_sf"/>
</dbReference>
<dbReference type="FunFam" id="2.40.10.10:FF:000068">
    <property type="entry name" value="transmembrane protease serine 2"/>
    <property type="match status" value="1"/>
</dbReference>
<feature type="domain" description="MAM" evidence="4">
    <location>
        <begin position="281"/>
        <end position="450"/>
    </location>
</feature>
<dbReference type="InterPro" id="IPR001314">
    <property type="entry name" value="Peptidase_S1A"/>
</dbReference>
<protein>
    <submittedName>
        <fullName evidence="6">Transmembrane protease serine 3</fullName>
    </submittedName>
</protein>
<dbReference type="AlphaFoldDB" id="A0A1W0XFD2"/>
<dbReference type="PRINTS" id="PR00722">
    <property type="entry name" value="CHYMOTRYPSIN"/>
</dbReference>
<dbReference type="InterPro" id="IPR001254">
    <property type="entry name" value="Trypsin_dom"/>
</dbReference>
<dbReference type="Gene3D" id="2.40.10.10">
    <property type="entry name" value="Trypsin-like serine proteases"/>
    <property type="match status" value="2"/>
</dbReference>
<proteinExistence type="predicted"/>
<organism evidence="6 7">
    <name type="scientific">Hypsibius exemplaris</name>
    <name type="common">Freshwater tardigrade</name>
    <dbReference type="NCBI Taxonomy" id="2072580"/>
    <lineage>
        <taxon>Eukaryota</taxon>
        <taxon>Metazoa</taxon>
        <taxon>Ecdysozoa</taxon>
        <taxon>Tardigrada</taxon>
        <taxon>Eutardigrada</taxon>
        <taxon>Parachela</taxon>
        <taxon>Hypsibioidea</taxon>
        <taxon>Hypsibiidae</taxon>
        <taxon>Hypsibius</taxon>
    </lineage>
</organism>
<dbReference type="Pfam" id="PF00629">
    <property type="entry name" value="MAM"/>
    <property type="match status" value="2"/>
</dbReference>
<evidence type="ECO:0000313" key="7">
    <source>
        <dbReference type="Proteomes" id="UP000192578"/>
    </source>
</evidence>
<dbReference type="SUPFAM" id="SSF57424">
    <property type="entry name" value="LDL receptor-like module"/>
    <property type="match status" value="1"/>
</dbReference>
<dbReference type="OrthoDB" id="6339452at2759"/>
<evidence type="ECO:0000313" key="6">
    <source>
        <dbReference type="EMBL" id="OQV26186.1"/>
    </source>
</evidence>
<dbReference type="Proteomes" id="UP000192578">
    <property type="component" value="Unassembled WGS sequence"/>
</dbReference>
<keyword evidence="3" id="KW-0378">Hydrolase</keyword>
<dbReference type="PROSITE" id="PS00134">
    <property type="entry name" value="TRYPSIN_HIS"/>
    <property type="match status" value="1"/>
</dbReference>
<keyword evidence="3" id="KW-0720">Serine protease</keyword>
<dbReference type="InterPro" id="IPR033116">
    <property type="entry name" value="TRYPSIN_SER"/>
</dbReference>
<dbReference type="SUPFAM" id="SSF50494">
    <property type="entry name" value="Trypsin-like serine proteases"/>
    <property type="match status" value="1"/>
</dbReference>
<dbReference type="GO" id="GO:0006508">
    <property type="term" value="P:proteolysis"/>
    <property type="evidence" value="ECO:0007669"/>
    <property type="project" value="UniProtKB-KW"/>
</dbReference>
<keyword evidence="7" id="KW-1185">Reference proteome</keyword>
<feature type="domain" description="MAM" evidence="4">
    <location>
        <begin position="91"/>
        <end position="268"/>
    </location>
</feature>
<dbReference type="InterPro" id="IPR009003">
    <property type="entry name" value="Peptidase_S1_PA"/>
</dbReference>
<dbReference type="SMART" id="SM00137">
    <property type="entry name" value="MAM"/>
    <property type="match status" value="1"/>
</dbReference>
<keyword evidence="1 2" id="KW-1015">Disulfide bond</keyword>
<dbReference type="InterPro" id="IPR000998">
    <property type="entry name" value="MAM_dom"/>
</dbReference>
<feature type="domain" description="Peptidase S1" evidence="5">
    <location>
        <begin position="521"/>
        <end position="822"/>
    </location>
</feature>
<dbReference type="Gene3D" id="4.10.400.10">
    <property type="entry name" value="Low-density Lipoprotein Receptor"/>
    <property type="match status" value="1"/>
</dbReference>
<dbReference type="CDD" id="cd06263">
    <property type="entry name" value="MAM"/>
    <property type="match status" value="1"/>
</dbReference>
<dbReference type="Pfam" id="PF00089">
    <property type="entry name" value="Trypsin"/>
    <property type="match status" value="2"/>
</dbReference>
<dbReference type="InterPro" id="IPR036055">
    <property type="entry name" value="LDL_receptor-like_sf"/>
</dbReference>
<dbReference type="PROSITE" id="PS50060">
    <property type="entry name" value="MAM_2"/>
    <property type="match status" value="2"/>
</dbReference>
<dbReference type="PROSITE" id="PS50068">
    <property type="entry name" value="LDLRA_2"/>
    <property type="match status" value="1"/>
</dbReference>
<dbReference type="CDD" id="cd00190">
    <property type="entry name" value="Tryp_SPc"/>
    <property type="match status" value="1"/>
</dbReference>
<evidence type="ECO:0000256" key="2">
    <source>
        <dbReference type="PROSITE-ProRule" id="PRU00124"/>
    </source>
</evidence>
<dbReference type="SUPFAM" id="SSF49899">
    <property type="entry name" value="Concanavalin A-like lectins/glucanases"/>
    <property type="match status" value="2"/>
</dbReference>
<feature type="disulfide bond" evidence="2">
    <location>
        <begin position="488"/>
        <end position="503"/>
    </location>
</feature>
<reference evidence="7" key="1">
    <citation type="submission" date="2017-01" db="EMBL/GenBank/DDBJ databases">
        <title>Comparative genomics of anhydrobiosis in the tardigrade Hypsibius dujardini.</title>
        <authorList>
            <person name="Yoshida Y."/>
            <person name="Koutsovoulos G."/>
            <person name="Laetsch D."/>
            <person name="Stevens L."/>
            <person name="Kumar S."/>
            <person name="Horikawa D."/>
            <person name="Ishino K."/>
            <person name="Komine S."/>
            <person name="Tomita M."/>
            <person name="Blaxter M."/>
            <person name="Arakawa K."/>
        </authorList>
    </citation>
    <scope>NUCLEOTIDE SEQUENCE [LARGE SCALE GENOMIC DNA]</scope>
    <source>
        <strain evidence="7">Z151</strain>
    </source>
</reference>
<name>A0A1W0XFD2_HYPEX</name>
<dbReference type="PROSITE" id="PS50240">
    <property type="entry name" value="TRYPSIN_DOM"/>
    <property type="match status" value="1"/>
</dbReference>
<dbReference type="InterPro" id="IPR002172">
    <property type="entry name" value="LDrepeatLR_classA_rpt"/>
</dbReference>
<dbReference type="EMBL" id="MTYJ01000001">
    <property type="protein sequence ID" value="OQV26186.1"/>
    <property type="molecule type" value="Genomic_DNA"/>
</dbReference>
<dbReference type="InterPro" id="IPR043504">
    <property type="entry name" value="Peptidase_S1_PA_chymotrypsin"/>
</dbReference>
<dbReference type="PANTHER" id="PTHR24252">
    <property type="entry name" value="ACROSIN-RELATED"/>
    <property type="match status" value="1"/>
</dbReference>
<keyword evidence="6" id="KW-0472">Membrane</keyword>
<evidence type="ECO:0000256" key="3">
    <source>
        <dbReference type="RuleBase" id="RU363034"/>
    </source>
</evidence>
<evidence type="ECO:0000259" key="4">
    <source>
        <dbReference type="PROSITE" id="PS50060"/>
    </source>
</evidence>
<dbReference type="PROSITE" id="PS00135">
    <property type="entry name" value="TRYPSIN_SER"/>
    <property type="match status" value="1"/>
</dbReference>
<dbReference type="InterPro" id="IPR018114">
    <property type="entry name" value="TRYPSIN_HIS"/>
</dbReference>
<dbReference type="GO" id="GO:0016020">
    <property type="term" value="C:membrane"/>
    <property type="evidence" value="ECO:0007669"/>
    <property type="project" value="InterPro"/>
</dbReference>
<dbReference type="GO" id="GO:0004252">
    <property type="term" value="F:serine-type endopeptidase activity"/>
    <property type="evidence" value="ECO:0007669"/>
    <property type="project" value="InterPro"/>
</dbReference>
<evidence type="ECO:0000259" key="5">
    <source>
        <dbReference type="PROSITE" id="PS50240"/>
    </source>
</evidence>
<comment type="caution">
    <text evidence="6">The sequence shown here is derived from an EMBL/GenBank/DDBJ whole genome shotgun (WGS) entry which is preliminary data.</text>
</comment>